<gene>
    <name evidence="6" type="ORF">FF36_05741</name>
</gene>
<evidence type="ECO:0000259" key="5">
    <source>
        <dbReference type="Pfam" id="PF08028"/>
    </source>
</evidence>
<dbReference type="InterPro" id="IPR009100">
    <property type="entry name" value="AcylCoA_DH/oxidase_NM_dom_sf"/>
</dbReference>
<name>A0A0D8B6R4_9ACTN</name>
<feature type="domain" description="Acyl-CoA oxidase/dehydrogenase middle" evidence="3">
    <location>
        <begin position="155"/>
        <end position="246"/>
    </location>
</feature>
<dbReference type="GO" id="GO:0016937">
    <property type="term" value="F:short-chain fatty acyl-CoA dehydrogenase activity"/>
    <property type="evidence" value="ECO:0007669"/>
    <property type="project" value="UniProtKB-EC"/>
</dbReference>
<feature type="domain" description="Acyl-CoA dehydrogenase/oxidase N-terminal" evidence="4">
    <location>
        <begin position="42"/>
        <end position="116"/>
    </location>
</feature>
<dbReference type="EMBL" id="JYFN01000076">
    <property type="protein sequence ID" value="KJE19978.1"/>
    <property type="molecule type" value="Genomic_DNA"/>
</dbReference>
<feature type="domain" description="Acyl-CoA dehydrogenase C-terminal" evidence="5">
    <location>
        <begin position="274"/>
        <end position="393"/>
    </location>
</feature>
<evidence type="ECO:0000259" key="3">
    <source>
        <dbReference type="Pfam" id="PF02770"/>
    </source>
</evidence>
<dbReference type="InterPro" id="IPR046373">
    <property type="entry name" value="Acyl-CoA_Oxase/DH_mid-dom_sf"/>
</dbReference>
<dbReference type="PATRIC" id="fig|1502723.3.peg.6359"/>
<reference evidence="6 7" key="2">
    <citation type="journal article" date="2016" name="Genome Announc.">
        <title>Permanent Draft Genome Sequences for Two Variants of Frankia sp. Strain CpI1, the First Frankia Strain Isolated from Root Nodules of Comptonia peregrina.</title>
        <authorList>
            <person name="Oshone R."/>
            <person name="Hurst S.G.IV."/>
            <person name="Abebe-Akele F."/>
            <person name="Simpson S."/>
            <person name="Morris K."/>
            <person name="Thomas W.K."/>
            <person name="Tisa L.S."/>
        </authorList>
    </citation>
    <scope>NUCLEOTIDE SEQUENCE [LARGE SCALE GENOMIC DNA]</scope>
    <source>
        <strain evidence="7">CpI1-S</strain>
    </source>
</reference>
<dbReference type="OrthoDB" id="2986495at2"/>
<dbReference type="Gene3D" id="1.10.540.10">
    <property type="entry name" value="Acyl-CoA dehydrogenase/oxidase, N-terminal domain"/>
    <property type="match status" value="1"/>
</dbReference>
<accession>A0A0D8B6R4</accession>
<dbReference type="SUPFAM" id="SSF47203">
    <property type="entry name" value="Acyl-CoA dehydrogenase C-terminal domain-like"/>
    <property type="match status" value="1"/>
</dbReference>
<dbReference type="Pfam" id="PF02770">
    <property type="entry name" value="Acyl-CoA_dh_M"/>
    <property type="match status" value="1"/>
</dbReference>
<dbReference type="PANTHER" id="PTHR43831">
    <property type="entry name" value="ISOBUTYRYL-COA DEHYDROGENASE"/>
    <property type="match status" value="1"/>
</dbReference>
<keyword evidence="7" id="KW-1185">Reference proteome</keyword>
<evidence type="ECO:0000256" key="1">
    <source>
        <dbReference type="ARBA" id="ARBA00022630"/>
    </source>
</evidence>
<dbReference type="EC" id="1.3.8.1" evidence="6"/>
<keyword evidence="2 6" id="KW-0560">Oxidoreductase</keyword>
<comment type="caution">
    <text evidence="6">The sequence shown here is derived from an EMBL/GenBank/DDBJ whole genome shotgun (WGS) entry which is preliminary data.</text>
</comment>
<evidence type="ECO:0000259" key="4">
    <source>
        <dbReference type="Pfam" id="PF02771"/>
    </source>
</evidence>
<evidence type="ECO:0000313" key="7">
    <source>
        <dbReference type="Proteomes" id="UP000032545"/>
    </source>
</evidence>
<dbReference type="Gene3D" id="2.40.110.10">
    <property type="entry name" value="Butyryl-CoA Dehydrogenase, subunit A, domain 2"/>
    <property type="match status" value="1"/>
</dbReference>
<dbReference type="InterPro" id="IPR036250">
    <property type="entry name" value="AcylCo_DH-like_C"/>
</dbReference>
<dbReference type="CDD" id="cd00567">
    <property type="entry name" value="ACAD"/>
    <property type="match status" value="1"/>
</dbReference>
<dbReference type="PIRSF" id="PIRSF016578">
    <property type="entry name" value="HsaA"/>
    <property type="match status" value="1"/>
</dbReference>
<dbReference type="AlphaFoldDB" id="A0A0D8B6R4"/>
<dbReference type="InterPro" id="IPR006091">
    <property type="entry name" value="Acyl-CoA_Oxase/DH_mid-dom"/>
</dbReference>
<dbReference type="InterPro" id="IPR037069">
    <property type="entry name" value="AcylCoA_DH/ox_N_sf"/>
</dbReference>
<proteinExistence type="predicted"/>
<sequence>MTAPSDVIVSSTVEAGSVPAGTAVPAGEAVSAAPLPAVDISDEALARVGAQIAATAEEYDRSGEFPWKGVQAVHDAGLLRLGIDPRYGGQALSPTDSIRVFLALGKGDPSVALVSAMTVFQHVLQARDPFWPDELYRKVVADSLERPVLLNAIRAEPELGAPARGGLPATKIRRTADGWVVNGRKGFATSSEGLSYHLVWVATEEDDPLLGHVIIPADTPGIEIVRTWDHFGLRASSTHDVIYRDVEVPAANFHGLPASAQTPDAGFAAVGIGATALYIGVARAAQEFFLRFANERVPTALGRPIATTERIQTVAGEIEAQLVAAEEIAFGVARRFEEDAPQAAERSILAKPLIARAAITAVQTAVAAIGNPGLTRRNPLERHLRDVHCVRVHPPQEDTALLIAGRRVLAAAAPAAAAPAAG</sequence>
<dbReference type="Pfam" id="PF08028">
    <property type="entry name" value="Acyl-CoA_dh_2"/>
    <property type="match status" value="1"/>
</dbReference>
<organism evidence="6 7">
    <name type="scientific">Frankia torreyi</name>
    <dbReference type="NCBI Taxonomy" id="1856"/>
    <lineage>
        <taxon>Bacteria</taxon>
        <taxon>Bacillati</taxon>
        <taxon>Actinomycetota</taxon>
        <taxon>Actinomycetes</taxon>
        <taxon>Frankiales</taxon>
        <taxon>Frankiaceae</taxon>
        <taxon>Frankia</taxon>
    </lineage>
</organism>
<dbReference type="PANTHER" id="PTHR43831:SF1">
    <property type="entry name" value="ISOBUTYRYL-COA DEHYDROGENASE, MITOCHONDRIAL"/>
    <property type="match status" value="1"/>
</dbReference>
<dbReference type="RefSeq" id="WP_044888178.1">
    <property type="nucleotide sequence ID" value="NZ_JYFN01000076.1"/>
</dbReference>
<dbReference type="Gene3D" id="1.20.140.10">
    <property type="entry name" value="Butyryl-CoA Dehydrogenase, subunit A, domain 3"/>
    <property type="match status" value="1"/>
</dbReference>
<keyword evidence="1" id="KW-0285">Flavoprotein</keyword>
<dbReference type="SUPFAM" id="SSF56645">
    <property type="entry name" value="Acyl-CoA dehydrogenase NM domain-like"/>
    <property type="match status" value="1"/>
</dbReference>
<dbReference type="InterPro" id="IPR052547">
    <property type="entry name" value="Mito_Isobutyryl-CoADH"/>
</dbReference>
<dbReference type="InterPro" id="IPR013786">
    <property type="entry name" value="AcylCoA_DH/ox_N"/>
</dbReference>
<evidence type="ECO:0000256" key="2">
    <source>
        <dbReference type="ARBA" id="ARBA00023002"/>
    </source>
</evidence>
<reference evidence="7" key="1">
    <citation type="submission" date="2015-02" db="EMBL/GenBank/DDBJ databases">
        <title>Draft Genome of Frankia sp. CpI1-S.</title>
        <authorList>
            <person name="Oshone R.T."/>
            <person name="Ngom M."/>
            <person name="Ghodhbane-Gtari F."/>
            <person name="Gtari M."/>
            <person name="Morris K."/>
            <person name="Thomas K."/>
            <person name="Sen A."/>
            <person name="Tisa L.S."/>
        </authorList>
    </citation>
    <scope>NUCLEOTIDE SEQUENCE [LARGE SCALE GENOMIC DNA]</scope>
    <source>
        <strain evidence="7">CpI1-S</strain>
    </source>
</reference>
<dbReference type="InterPro" id="IPR013107">
    <property type="entry name" value="Acyl-CoA_DH_C"/>
</dbReference>
<evidence type="ECO:0000313" key="6">
    <source>
        <dbReference type="EMBL" id="KJE19978.1"/>
    </source>
</evidence>
<protein>
    <submittedName>
        <fullName evidence="6">Acyl-CoA dehydrogenase</fullName>
        <ecNumber evidence="6">1.3.8.1</ecNumber>
    </submittedName>
</protein>
<dbReference type="GO" id="GO:0050660">
    <property type="term" value="F:flavin adenine dinucleotide binding"/>
    <property type="evidence" value="ECO:0007669"/>
    <property type="project" value="InterPro"/>
</dbReference>
<dbReference type="Pfam" id="PF02771">
    <property type="entry name" value="Acyl-CoA_dh_N"/>
    <property type="match status" value="1"/>
</dbReference>
<dbReference type="Proteomes" id="UP000032545">
    <property type="component" value="Unassembled WGS sequence"/>
</dbReference>